<name>A0A1J7CCM4_9ACTN</name>
<dbReference type="InterPro" id="IPR029016">
    <property type="entry name" value="GAF-like_dom_sf"/>
</dbReference>
<evidence type="ECO:0000259" key="5">
    <source>
        <dbReference type="PROSITE" id="PS51078"/>
    </source>
</evidence>
<dbReference type="PROSITE" id="PS51077">
    <property type="entry name" value="HTH_ICLR"/>
    <property type="match status" value="1"/>
</dbReference>
<dbReference type="GO" id="GO:0003677">
    <property type="term" value="F:DNA binding"/>
    <property type="evidence" value="ECO:0007669"/>
    <property type="project" value="UniProtKB-KW"/>
</dbReference>
<dbReference type="Gene3D" id="1.10.10.10">
    <property type="entry name" value="Winged helix-like DNA-binding domain superfamily/Winged helix DNA-binding domain"/>
    <property type="match status" value="1"/>
</dbReference>
<keyword evidence="7" id="KW-1185">Reference proteome</keyword>
<dbReference type="InterPro" id="IPR036388">
    <property type="entry name" value="WH-like_DNA-bd_sf"/>
</dbReference>
<feature type="domain" description="HTH iclR-type" evidence="4">
    <location>
        <begin position="17"/>
        <end position="78"/>
    </location>
</feature>
<dbReference type="InterPro" id="IPR050707">
    <property type="entry name" value="HTH_MetabolicPath_Reg"/>
</dbReference>
<dbReference type="Pfam" id="PF09339">
    <property type="entry name" value="HTH_IclR"/>
    <property type="match status" value="1"/>
</dbReference>
<proteinExistence type="predicted"/>
<dbReference type="Gene3D" id="3.30.450.40">
    <property type="match status" value="1"/>
</dbReference>
<sequence>MAAGPRTPRRAGQPETSQTLDRGLSVLRLLAEEERGLTVGDLAERLGVNRTVVYRLLATLEQHRLVRRGPDNRFRLGLGLIRLAGRAQPLLSDAALPVLRAFTEDFGVTAHLTVADGDEGLVVAVEEPAWSDVHVAYRVGLRRPLSCGAAGAAIAAARRGGGAGCAVAEEMPGVRGVAAAVRGVAGVEAALGVVLLGEAVPRGLAERLVEGAERLSVALR</sequence>
<dbReference type="GO" id="GO:0003700">
    <property type="term" value="F:DNA-binding transcription factor activity"/>
    <property type="evidence" value="ECO:0007669"/>
    <property type="project" value="TreeGrafter"/>
</dbReference>
<dbReference type="SUPFAM" id="SSF46785">
    <property type="entry name" value="Winged helix' DNA-binding domain"/>
    <property type="match status" value="1"/>
</dbReference>
<dbReference type="InterPro" id="IPR014757">
    <property type="entry name" value="Tscrpt_reg_IclR_C"/>
</dbReference>
<dbReference type="PANTHER" id="PTHR30136">
    <property type="entry name" value="HELIX-TURN-HELIX TRANSCRIPTIONAL REGULATOR, ICLR FAMILY"/>
    <property type="match status" value="1"/>
</dbReference>
<feature type="domain" description="IclR-ED" evidence="5">
    <location>
        <begin position="79"/>
        <end position="220"/>
    </location>
</feature>
<evidence type="ECO:0000256" key="2">
    <source>
        <dbReference type="ARBA" id="ARBA00023125"/>
    </source>
</evidence>
<dbReference type="InterPro" id="IPR036390">
    <property type="entry name" value="WH_DNA-bd_sf"/>
</dbReference>
<accession>A0A1J7CCM4</accession>
<dbReference type="InterPro" id="IPR011991">
    <property type="entry name" value="ArsR-like_HTH"/>
</dbReference>
<comment type="caution">
    <text evidence="6">The sequence shown here is derived from an EMBL/GenBank/DDBJ whole genome shotgun (WGS) entry which is preliminary data.</text>
</comment>
<protein>
    <submittedName>
        <fullName evidence="6">IclR family transcriptional regulator</fullName>
    </submittedName>
</protein>
<evidence type="ECO:0000259" key="4">
    <source>
        <dbReference type="PROSITE" id="PS51077"/>
    </source>
</evidence>
<evidence type="ECO:0000313" key="6">
    <source>
        <dbReference type="EMBL" id="OIV37434.1"/>
    </source>
</evidence>
<dbReference type="SMART" id="SM00346">
    <property type="entry name" value="HTH_ICLR"/>
    <property type="match status" value="1"/>
</dbReference>
<dbReference type="EMBL" id="MLCF01000053">
    <property type="protein sequence ID" value="OIV37434.1"/>
    <property type="molecule type" value="Genomic_DNA"/>
</dbReference>
<organism evidence="6 7">
    <name type="scientific">Mangrovactinospora gilvigrisea</name>
    <dbReference type="NCBI Taxonomy" id="1428644"/>
    <lineage>
        <taxon>Bacteria</taxon>
        <taxon>Bacillati</taxon>
        <taxon>Actinomycetota</taxon>
        <taxon>Actinomycetes</taxon>
        <taxon>Kitasatosporales</taxon>
        <taxon>Streptomycetaceae</taxon>
        <taxon>Mangrovactinospora</taxon>
    </lineage>
</organism>
<evidence type="ECO:0000256" key="3">
    <source>
        <dbReference type="ARBA" id="ARBA00023163"/>
    </source>
</evidence>
<dbReference type="Proteomes" id="UP000243342">
    <property type="component" value="Unassembled WGS sequence"/>
</dbReference>
<dbReference type="SUPFAM" id="SSF55781">
    <property type="entry name" value="GAF domain-like"/>
    <property type="match status" value="1"/>
</dbReference>
<evidence type="ECO:0000313" key="7">
    <source>
        <dbReference type="Proteomes" id="UP000243342"/>
    </source>
</evidence>
<dbReference type="GO" id="GO:0045892">
    <property type="term" value="P:negative regulation of DNA-templated transcription"/>
    <property type="evidence" value="ECO:0007669"/>
    <property type="project" value="TreeGrafter"/>
</dbReference>
<evidence type="ECO:0000256" key="1">
    <source>
        <dbReference type="ARBA" id="ARBA00023015"/>
    </source>
</evidence>
<keyword evidence="2" id="KW-0238">DNA-binding</keyword>
<dbReference type="InterPro" id="IPR005471">
    <property type="entry name" value="Tscrpt_reg_IclR_N"/>
</dbReference>
<keyword evidence="1" id="KW-0805">Transcription regulation</keyword>
<dbReference type="PROSITE" id="PS51078">
    <property type="entry name" value="ICLR_ED"/>
    <property type="match status" value="1"/>
</dbReference>
<dbReference type="AlphaFoldDB" id="A0A1J7CCM4"/>
<keyword evidence="3" id="KW-0804">Transcription</keyword>
<dbReference type="CDD" id="cd00090">
    <property type="entry name" value="HTH_ARSR"/>
    <property type="match status" value="1"/>
</dbReference>
<gene>
    <name evidence="6" type="ORF">BIV57_11150</name>
</gene>
<dbReference type="STRING" id="1428644.BIV57_11150"/>
<reference evidence="6 7" key="1">
    <citation type="submission" date="2016-10" db="EMBL/GenBank/DDBJ databases">
        <title>Genome sequence of Streptomyces gilvigriseus MUSC 26.</title>
        <authorList>
            <person name="Lee L.-H."/>
            <person name="Ser H.-L."/>
        </authorList>
    </citation>
    <scope>NUCLEOTIDE SEQUENCE [LARGE SCALE GENOMIC DNA]</scope>
    <source>
        <strain evidence="6 7">MUSC 26</strain>
    </source>
</reference>
<dbReference type="PANTHER" id="PTHR30136:SF24">
    <property type="entry name" value="HTH-TYPE TRANSCRIPTIONAL REPRESSOR ALLR"/>
    <property type="match status" value="1"/>
</dbReference>